<accession>A0ABU5CHU4</accession>
<dbReference type="InterPro" id="IPR027417">
    <property type="entry name" value="P-loop_NTPase"/>
</dbReference>
<evidence type="ECO:0000313" key="6">
    <source>
        <dbReference type="Proteomes" id="UP001228376"/>
    </source>
</evidence>
<dbReference type="GO" id="GO:0005524">
    <property type="term" value="F:ATP binding"/>
    <property type="evidence" value="ECO:0007669"/>
    <property type="project" value="UniProtKB-KW"/>
</dbReference>
<dbReference type="SUPFAM" id="SSF52540">
    <property type="entry name" value="P-loop containing nucleoside triphosphate hydrolases"/>
    <property type="match status" value="1"/>
</dbReference>
<dbReference type="PANTHER" id="PTHR42939">
    <property type="entry name" value="ABC TRANSPORTER ATP-BINDING PROTEIN ALBC-RELATED"/>
    <property type="match status" value="1"/>
</dbReference>
<dbReference type="Proteomes" id="UP001228376">
    <property type="component" value="Unassembled WGS sequence"/>
</dbReference>
<reference evidence="5 6" key="1">
    <citation type="submission" date="2023-10" db="EMBL/GenBank/DDBJ databases">
        <title>179-bfca-hs.</title>
        <authorList>
            <person name="Miliotis G."/>
            <person name="Sengupta P."/>
            <person name="Hameed A."/>
            <person name="Chuvochina M."/>
            <person name="Mcdonagh F."/>
            <person name="Simpson A.C."/>
            <person name="Singh N.K."/>
            <person name="Rekha P.D."/>
            <person name="Raman K."/>
            <person name="Hugenholtz P."/>
            <person name="Venkateswaran K."/>
        </authorList>
    </citation>
    <scope>NUCLEOTIDE SEQUENCE [LARGE SCALE GENOMIC DNA]</scope>
    <source>
        <strain evidence="5 6">179-BFC-A-HS</strain>
    </source>
</reference>
<sequence length="133" mass="15057">MLQLEGITKHYGKKTILHDISFSLQAGEIVGLVGENGAGKSTLLKIIATLDKPSAGKLQFGEIDMLKNRKSARQYIGFVPQDIALWEELSVKDNMRFFEKLSWKHLNEKQLQQICLDMKLEKWLEPVKTLSGA</sequence>
<dbReference type="EMBL" id="JAROCA020000001">
    <property type="protein sequence ID" value="MDY0405389.1"/>
    <property type="molecule type" value="Genomic_DNA"/>
</dbReference>
<keyword evidence="2" id="KW-0547">Nucleotide-binding</keyword>
<gene>
    <name evidence="5" type="ORF">P5G51_008240</name>
</gene>
<keyword evidence="3 5" id="KW-0067">ATP-binding</keyword>
<evidence type="ECO:0000256" key="1">
    <source>
        <dbReference type="ARBA" id="ARBA00022448"/>
    </source>
</evidence>
<feature type="domain" description="ABC transporter" evidence="4">
    <location>
        <begin position="17"/>
        <end position="132"/>
    </location>
</feature>
<proteinExistence type="predicted"/>
<keyword evidence="6" id="KW-1185">Reference proteome</keyword>
<comment type="caution">
    <text evidence="5">The sequence shown here is derived from an EMBL/GenBank/DDBJ whole genome shotgun (WGS) entry which is preliminary data.</text>
</comment>
<keyword evidence="1" id="KW-0813">Transport</keyword>
<evidence type="ECO:0000256" key="2">
    <source>
        <dbReference type="ARBA" id="ARBA00022741"/>
    </source>
</evidence>
<dbReference type="RefSeq" id="WP_320384483.1">
    <property type="nucleotide sequence ID" value="NZ_JAROCA020000001.1"/>
</dbReference>
<evidence type="ECO:0000256" key="3">
    <source>
        <dbReference type="ARBA" id="ARBA00022840"/>
    </source>
</evidence>
<evidence type="ECO:0000259" key="4">
    <source>
        <dbReference type="Pfam" id="PF00005"/>
    </source>
</evidence>
<organism evidence="5 6">
    <name type="scientific">Tigheibacillus jepli</name>
    <dbReference type="NCBI Taxonomy" id="3035914"/>
    <lineage>
        <taxon>Bacteria</taxon>
        <taxon>Bacillati</taxon>
        <taxon>Bacillota</taxon>
        <taxon>Bacilli</taxon>
        <taxon>Bacillales</taxon>
        <taxon>Bacillaceae</taxon>
        <taxon>Tigheibacillus</taxon>
    </lineage>
</organism>
<dbReference type="InterPro" id="IPR003439">
    <property type="entry name" value="ABC_transporter-like_ATP-bd"/>
</dbReference>
<name>A0ABU5CHU4_9BACI</name>
<dbReference type="Pfam" id="PF00005">
    <property type="entry name" value="ABC_tran"/>
    <property type="match status" value="1"/>
</dbReference>
<dbReference type="Gene3D" id="3.40.50.300">
    <property type="entry name" value="P-loop containing nucleotide triphosphate hydrolases"/>
    <property type="match status" value="1"/>
</dbReference>
<dbReference type="PANTHER" id="PTHR42939:SF1">
    <property type="entry name" value="ABC TRANSPORTER ATP-BINDING PROTEIN ALBC-RELATED"/>
    <property type="match status" value="1"/>
</dbReference>
<evidence type="ECO:0000313" key="5">
    <source>
        <dbReference type="EMBL" id="MDY0405389.1"/>
    </source>
</evidence>
<protein>
    <submittedName>
        <fullName evidence="5">ATP-binding cassette domain-containing protein</fullName>
    </submittedName>
</protein>
<dbReference type="InterPro" id="IPR051782">
    <property type="entry name" value="ABC_Transporter_VariousFunc"/>
</dbReference>